<feature type="compositionally biased region" description="Polar residues" evidence="1">
    <location>
        <begin position="45"/>
        <end position="56"/>
    </location>
</feature>
<evidence type="ECO:0000313" key="2">
    <source>
        <dbReference type="EMBL" id="KAH7425460.1"/>
    </source>
</evidence>
<organism evidence="2 3">
    <name type="scientific">Ceratopteris richardii</name>
    <name type="common">Triangle waterfern</name>
    <dbReference type="NCBI Taxonomy" id="49495"/>
    <lineage>
        <taxon>Eukaryota</taxon>
        <taxon>Viridiplantae</taxon>
        <taxon>Streptophyta</taxon>
        <taxon>Embryophyta</taxon>
        <taxon>Tracheophyta</taxon>
        <taxon>Polypodiopsida</taxon>
        <taxon>Polypodiidae</taxon>
        <taxon>Polypodiales</taxon>
        <taxon>Pteridineae</taxon>
        <taxon>Pteridaceae</taxon>
        <taxon>Parkerioideae</taxon>
        <taxon>Ceratopteris</taxon>
    </lineage>
</organism>
<protein>
    <submittedName>
        <fullName evidence="2">Uncharacterized protein</fullName>
    </submittedName>
</protein>
<dbReference type="AlphaFoldDB" id="A0A8T2TT44"/>
<proteinExistence type="predicted"/>
<gene>
    <name evidence="2" type="ORF">KP509_11G055300</name>
</gene>
<name>A0A8T2TT44_CERRI</name>
<keyword evidence="3" id="KW-1185">Reference proteome</keyword>
<feature type="region of interest" description="Disordered" evidence="1">
    <location>
        <begin position="22"/>
        <end position="95"/>
    </location>
</feature>
<evidence type="ECO:0000256" key="1">
    <source>
        <dbReference type="SAM" id="MobiDB-lite"/>
    </source>
</evidence>
<evidence type="ECO:0000313" key="3">
    <source>
        <dbReference type="Proteomes" id="UP000825935"/>
    </source>
</evidence>
<accession>A0A8T2TT44</accession>
<sequence length="327" mass="36864">MAYHKRNPNFTKVQHFARGTACDAPINNNARPLGMPTRARRENPRANSSEGGSSMQRALGAADNNNNYASLKPKADMQRPKHNIWSTNKDQDSTHRALGAARNTTNRAPLNPRADMHTKMRTASTSSELYSGCDIAATAVNGINRHLLPNSSTQMGRPTDRSFGDLCSHYDTTRLSWAATDDLRCWGHITRGALASNAAGEKANNEQNYRSWKRVDTMDEEIYRKMLVQEEKESKPLVKVQAEERKKHRNMAQEPQAPAHVVRHVQIKISAKEVEIQKAKEPTPLVKVQAEEHKKHRNMAQEPQAPAHVVRHVQIKISAKEVEIRKR</sequence>
<reference evidence="2" key="1">
    <citation type="submission" date="2021-08" db="EMBL/GenBank/DDBJ databases">
        <title>WGS assembly of Ceratopteris richardii.</title>
        <authorList>
            <person name="Marchant D.B."/>
            <person name="Chen G."/>
            <person name="Jenkins J."/>
            <person name="Shu S."/>
            <person name="Leebens-Mack J."/>
            <person name="Grimwood J."/>
            <person name="Schmutz J."/>
            <person name="Soltis P."/>
            <person name="Soltis D."/>
            <person name="Chen Z.-H."/>
        </authorList>
    </citation>
    <scope>NUCLEOTIDE SEQUENCE</scope>
    <source>
        <strain evidence="2">Whitten #5841</strain>
        <tissue evidence="2">Leaf</tissue>
    </source>
</reference>
<comment type="caution">
    <text evidence="2">The sequence shown here is derived from an EMBL/GenBank/DDBJ whole genome shotgun (WGS) entry which is preliminary data.</text>
</comment>
<dbReference type="EMBL" id="CM035416">
    <property type="protein sequence ID" value="KAH7425460.1"/>
    <property type="molecule type" value="Genomic_DNA"/>
</dbReference>
<dbReference type="Proteomes" id="UP000825935">
    <property type="component" value="Chromosome 11"/>
</dbReference>